<evidence type="ECO:0000256" key="7">
    <source>
        <dbReference type="ARBA" id="ARBA00022962"/>
    </source>
</evidence>
<dbReference type="AlphaFoldDB" id="A0A915YJ54"/>
<dbReference type="CDD" id="cd01744">
    <property type="entry name" value="GATase1_CPSase"/>
    <property type="match status" value="1"/>
</dbReference>
<dbReference type="NCBIfam" id="NF009475">
    <property type="entry name" value="PRK12838.1"/>
    <property type="match status" value="1"/>
</dbReference>
<dbReference type="InterPro" id="IPR035686">
    <property type="entry name" value="CPSase_GATase1"/>
</dbReference>
<dbReference type="RefSeq" id="WP_264789167.1">
    <property type="nucleotide sequence ID" value="NZ_AP026867.1"/>
</dbReference>
<feature type="active site" description="Nucleophile" evidence="11">
    <location>
        <position position="247"/>
    </location>
</feature>
<dbReference type="EC" id="6.3.5.5" evidence="11"/>
<evidence type="ECO:0000313" key="14">
    <source>
        <dbReference type="Proteomes" id="UP001060919"/>
    </source>
</evidence>
<evidence type="ECO:0000256" key="1">
    <source>
        <dbReference type="ARBA" id="ARBA00004812"/>
    </source>
</evidence>
<feature type="region of interest" description="CPSase" evidence="11">
    <location>
        <begin position="1"/>
        <end position="171"/>
    </location>
</feature>
<comment type="caution">
    <text evidence="11">Lacks conserved residue(s) required for the propagation of feature annotation.</text>
</comment>
<dbReference type="InterPro" id="IPR006274">
    <property type="entry name" value="CarbamoylP_synth_ssu"/>
</dbReference>
<dbReference type="GO" id="GO:0006541">
    <property type="term" value="P:glutamine metabolic process"/>
    <property type="evidence" value="ECO:0007669"/>
    <property type="project" value="InterPro"/>
</dbReference>
<evidence type="ECO:0000313" key="13">
    <source>
        <dbReference type="EMBL" id="BDS13921.1"/>
    </source>
</evidence>
<comment type="catalytic activity">
    <reaction evidence="9 11">
        <text>hydrogencarbonate + L-glutamine + 2 ATP + H2O = carbamoyl phosphate + L-glutamate + 2 ADP + phosphate + 2 H(+)</text>
        <dbReference type="Rhea" id="RHEA:18633"/>
        <dbReference type="ChEBI" id="CHEBI:15377"/>
        <dbReference type="ChEBI" id="CHEBI:15378"/>
        <dbReference type="ChEBI" id="CHEBI:17544"/>
        <dbReference type="ChEBI" id="CHEBI:29985"/>
        <dbReference type="ChEBI" id="CHEBI:30616"/>
        <dbReference type="ChEBI" id="CHEBI:43474"/>
        <dbReference type="ChEBI" id="CHEBI:58228"/>
        <dbReference type="ChEBI" id="CHEBI:58359"/>
        <dbReference type="ChEBI" id="CHEBI:456216"/>
        <dbReference type="EC" id="6.3.5.5"/>
    </reaction>
</comment>
<feature type="active site" evidence="11">
    <location>
        <position position="332"/>
    </location>
</feature>
<evidence type="ECO:0000256" key="11">
    <source>
        <dbReference type="HAMAP-Rule" id="MF_01209"/>
    </source>
</evidence>
<comment type="pathway">
    <text evidence="2 11">Amino-acid biosynthesis; L-arginine biosynthesis; carbamoyl phosphate from bicarbonate: step 1/1.</text>
</comment>
<dbReference type="Gene3D" id="3.40.50.880">
    <property type="match status" value="1"/>
</dbReference>
<evidence type="ECO:0000256" key="5">
    <source>
        <dbReference type="ARBA" id="ARBA00022741"/>
    </source>
</evidence>
<protein>
    <recommendedName>
        <fullName evidence="11">Carbamoyl phosphate synthase small chain</fullName>
        <ecNumber evidence="11">6.3.5.5</ecNumber>
    </recommendedName>
    <alternativeName>
        <fullName evidence="11">Carbamoyl phosphate synthetase glutamine chain</fullName>
    </alternativeName>
</protein>
<dbReference type="HAMAP" id="MF_01209">
    <property type="entry name" value="CPSase_S_chain"/>
    <property type="match status" value="1"/>
</dbReference>
<dbReference type="NCBIfam" id="TIGR01368">
    <property type="entry name" value="CPSaseIIsmall"/>
    <property type="match status" value="1"/>
</dbReference>
<dbReference type="SMART" id="SM01097">
    <property type="entry name" value="CPSase_sm_chain"/>
    <property type="match status" value="1"/>
</dbReference>
<dbReference type="PRINTS" id="PR00099">
    <property type="entry name" value="CPSGATASE"/>
</dbReference>
<dbReference type="SUPFAM" id="SSF52317">
    <property type="entry name" value="Class I glutamine amidotransferase-like"/>
    <property type="match status" value="1"/>
</dbReference>
<dbReference type="PANTHER" id="PTHR43418:SF7">
    <property type="entry name" value="CARBAMOYL-PHOSPHATE SYNTHASE SMALL CHAIN"/>
    <property type="match status" value="1"/>
</dbReference>
<comment type="catalytic activity">
    <reaction evidence="10 11">
        <text>L-glutamine + H2O = L-glutamate + NH4(+)</text>
        <dbReference type="Rhea" id="RHEA:15889"/>
        <dbReference type="ChEBI" id="CHEBI:15377"/>
        <dbReference type="ChEBI" id="CHEBI:28938"/>
        <dbReference type="ChEBI" id="CHEBI:29985"/>
        <dbReference type="ChEBI" id="CHEBI:58359"/>
    </reaction>
</comment>
<evidence type="ECO:0000256" key="2">
    <source>
        <dbReference type="ARBA" id="ARBA00005077"/>
    </source>
</evidence>
<dbReference type="SUPFAM" id="SSF52021">
    <property type="entry name" value="Carbamoyl phosphate synthetase, small subunit N-terminal domain"/>
    <property type="match status" value="1"/>
</dbReference>
<dbReference type="InterPro" id="IPR050472">
    <property type="entry name" value="Anth_synth/Amidotransfase"/>
</dbReference>
<keyword evidence="4 11" id="KW-0436">Ligase</keyword>
<dbReference type="InterPro" id="IPR029062">
    <property type="entry name" value="Class_I_gatase-like"/>
</dbReference>
<evidence type="ECO:0000256" key="3">
    <source>
        <dbReference type="ARBA" id="ARBA00007800"/>
    </source>
</evidence>
<keyword evidence="7 11" id="KW-0315">Glutamine amidotransferase</keyword>
<feature type="binding site" evidence="11">
    <location>
        <position position="289"/>
    </location>
    <ligand>
        <name>L-glutamine</name>
        <dbReference type="ChEBI" id="CHEBI:58359"/>
    </ligand>
</feature>
<feature type="binding site" evidence="11">
    <location>
        <position position="220"/>
    </location>
    <ligand>
        <name>L-glutamine</name>
        <dbReference type="ChEBI" id="CHEBI:58359"/>
    </ligand>
</feature>
<keyword evidence="14" id="KW-1185">Reference proteome</keyword>
<comment type="function">
    <text evidence="11">Small subunit of the glutamine-dependent carbamoyl phosphate synthetase (CPSase). CPSase catalyzes the formation of carbamoyl phosphate from the ammonia moiety of glutamine, carbonate, and phosphate donated by ATP, constituting the first step of 2 biosynthetic pathways, one leading to arginine and/or urea and the other to pyrimidine nucleotides. The small subunit (glutamine amidotransferase) binds and cleaves glutamine to supply the large subunit with the substrate ammonia.</text>
</comment>
<evidence type="ECO:0000256" key="6">
    <source>
        <dbReference type="ARBA" id="ARBA00022840"/>
    </source>
</evidence>
<evidence type="ECO:0000256" key="9">
    <source>
        <dbReference type="ARBA" id="ARBA00048816"/>
    </source>
</evidence>
<feature type="binding site" evidence="11">
    <location>
        <position position="292"/>
    </location>
    <ligand>
        <name>L-glutamine</name>
        <dbReference type="ChEBI" id="CHEBI:58359"/>
    </ligand>
</feature>
<dbReference type="GO" id="GO:0006526">
    <property type="term" value="P:L-arginine biosynthetic process"/>
    <property type="evidence" value="ECO:0007669"/>
    <property type="project" value="UniProtKB-UniRule"/>
</dbReference>
<reference evidence="13" key="1">
    <citation type="submission" date="2022-09" db="EMBL/GenBank/DDBJ databases">
        <title>Aureispira anguillicida sp. nov., isolated from Leptocephalus of Japanese eel Anguilla japonica.</title>
        <authorList>
            <person name="Yuasa K."/>
            <person name="Mekata T."/>
            <person name="Ikunari K."/>
        </authorList>
    </citation>
    <scope>NUCLEOTIDE SEQUENCE</scope>
    <source>
        <strain evidence="13">EL160426</strain>
    </source>
</reference>
<keyword evidence="5 11" id="KW-0547">Nucleotide-binding</keyword>
<dbReference type="Pfam" id="PF00117">
    <property type="entry name" value="GATase"/>
    <property type="match status" value="1"/>
</dbReference>
<feature type="binding site" evidence="11">
    <location>
        <position position="251"/>
    </location>
    <ligand>
        <name>L-glutamine</name>
        <dbReference type="ChEBI" id="CHEBI:58359"/>
    </ligand>
</feature>
<proteinExistence type="inferred from homology"/>
<organism evidence="13 14">
    <name type="scientific">Aureispira anguillae</name>
    <dbReference type="NCBI Taxonomy" id="2864201"/>
    <lineage>
        <taxon>Bacteria</taxon>
        <taxon>Pseudomonadati</taxon>
        <taxon>Bacteroidota</taxon>
        <taxon>Saprospiria</taxon>
        <taxon>Saprospirales</taxon>
        <taxon>Saprospiraceae</taxon>
        <taxon>Aureispira</taxon>
    </lineage>
</organism>
<dbReference type="Gene3D" id="3.50.30.20">
    <property type="entry name" value="Carbamoyl-phosphate synthase small subunit, N-terminal domain"/>
    <property type="match status" value="1"/>
</dbReference>
<name>A0A915YJ54_9BACT</name>
<dbReference type="FunFam" id="3.50.30.20:FF:000001">
    <property type="entry name" value="Carbamoyl-phosphate synthase small chain"/>
    <property type="match status" value="1"/>
</dbReference>
<evidence type="ECO:0000256" key="10">
    <source>
        <dbReference type="ARBA" id="ARBA00049285"/>
    </source>
</evidence>
<accession>A0A915YJ54</accession>
<evidence type="ECO:0000256" key="4">
    <source>
        <dbReference type="ARBA" id="ARBA00022598"/>
    </source>
</evidence>
<dbReference type="PRINTS" id="PR00097">
    <property type="entry name" value="ANTSNTHASEII"/>
</dbReference>
<dbReference type="GO" id="GO:0006207">
    <property type="term" value="P:'de novo' pyrimidine nucleobase biosynthetic process"/>
    <property type="evidence" value="ECO:0007669"/>
    <property type="project" value="InterPro"/>
</dbReference>
<feature type="binding site" evidence="11">
    <location>
        <position position="248"/>
    </location>
    <ligand>
        <name>L-glutamine</name>
        <dbReference type="ChEBI" id="CHEBI:58359"/>
    </ligand>
</feature>
<keyword evidence="11" id="KW-0055">Arginine biosynthesis</keyword>
<feature type="binding site" evidence="11">
    <location>
        <position position="222"/>
    </location>
    <ligand>
        <name>L-glutamine</name>
        <dbReference type="ChEBI" id="CHEBI:58359"/>
    </ligand>
</feature>
<comment type="pathway">
    <text evidence="1 11">Pyrimidine metabolism; UMP biosynthesis via de novo pathway; (S)-dihydroorotate from bicarbonate: step 1/3.</text>
</comment>
<feature type="domain" description="Carbamoyl-phosphate synthase small subunit N-terminal" evidence="12">
    <location>
        <begin position="6"/>
        <end position="136"/>
    </location>
</feature>
<sequence length="360" mass="39819">MKTQQQTALLTFEDGTTFEGLVFANGNDAIGEVIFNTSMVGYQEILTDPSYKGQMVVLTSPMIGNYGIIDKDIESNCVQIKALLVKEYCDYPNNWEASQTLKSYLEAANVLGVEGLDTRAITKYIRKTGANKATLTRSESNHKLLTEEKDVLKAVSTPTIKHYPLKDKACFKVAVVDTGIKWNILRILQELNCEVVRFPYTITAEVLLSEGFDGVLLSNGPGDPRKAKNLVQMVQQLIGKIPIFGICMGHQILGMALGGTVEKLKFGHHGSNHPIKNLETGRVEITAQNHNYVLANDSFASKLVKVTHTNLLDDSIAGIRHLEHPIFSVQYHPEASPGPNDSAYLFQTFVSFMQTPTNQQ</sequence>
<gene>
    <name evidence="11" type="primary">carA</name>
    <name evidence="13" type="ORF">AsAng_0046840</name>
</gene>
<comment type="subunit">
    <text evidence="11">Composed of two chains; the small (or glutamine) chain promotes the hydrolysis of glutamine to ammonia, which is used by the large (or ammonia) chain to synthesize carbamoyl phosphate. Tetramer of heterodimers (alpha,beta)4.</text>
</comment>
<dbReference type="PANTHER" id="PTHR43418">
    <property type="entry name" value="MULTIFUNCTIONAL TRYPTOPHAN BIOSYNTHESIS PROTEIN-RELATED"/>
    <property type="match status" value="1"/>
</dbReference>
<evidence type="ECO:0000256" key="8">
    <source>
        <dbReference type="ARBA" id="ARBA00022975"/>
    </source>
</evidence>
<dbReference type="InterPro" id="IPR036480">
    <property type="entry name" value="CarbP_synth_ssu_N_sf"/>
</dbReference>
<evidence type="ECO:0000259" key="12">
    <source>
        <dbReference type="SMART" id="SM01097"/>
    </source>
</evidence>
<dbReference type="KEGG" id="aup:AsAng_0046840"/>
<dbReference type="GO" id="GO:0005524">
    <property type="term" value="F:ATP binding"/>
    <property type="evidence" value="ECO:0007669"/>
    <property type="project" value="UniProtKB-UniRule"/>
</dbReference>
<keyword evidence="6 11" id="KW-0067">ATP-binding</keyword>
<dbReference type="Pfam" id="PF00988">
    <property type="entry name" value="CPSase_sm_chain"/>
    <property type="match status" value="1"/>
</dbReference>
<dbReference type="GO" id="GO:0044205">
    <property type="term" value="P:'de novo' UMP biosynthetic process"/>
    <property type="evidence" value="ECO:0007669"/>
    <property type="project" value="UniProtKB-UniRule"/>
</dbReference>
<dbReference type="InterPro" id="IPR002474">
    <property type="entry name" value="CarbamoylP_synth_ssu_N"/>
</dbReference>
<feature type="active site" evidence="11">
    <location>
        <position position="334"/>
    </location>
</feature>
<dbReference type="GO" id="GO:0004088">
    <property type="term" value="F:carbamoyl-phosphate synthase (glutamine-hydrolyzing) activity"/>
    <property type="evidence" value="ECO:0007669"/>
    <property type="project" value="UniProtKB-UniRule"/>
</dbReference>
<dbReference type="Proteomes" id="UP001060919">
    <property type="component" value="Chromosome"/>
</dbReference>
<keyword evidence="11" id="KW-0028">Amino-acid biosynthesis</keyword>
<comment type="similarity">
    <text evidence="3 11">Belongs to the CarA family.</text>
</comment>
<dbReference type="PRINTS" id="PR00096">
    <property type="entry name" value="GATASE"/>
</dbReference>
<dbReference type="InterPro" id="IPR017926">
    <property type="entry name" value="GATASE"/>
</dbReference>
<feature type="binding site" evidence="11">
    <location>
        <position position="50"/>
    </location>
    <ligand>
        <name>L-glutamine</name>
        <dbReference type="ChEBI" id="CHEBI:58359"/>
    </ligand>
</feature>
<keyword evidence="8 11" id="KW-0665">Pyrimidine biosynthesis</keyword>
<dbReference type="PROSITE" id="PS51273">
    <property type="entry name" value="GATASE_TYPE_1"/>
    <property type="match status" value="1"/>
</dbReference>
<dbReference type="EMBL" id="AP026867">
    <property type="protein sequence ID" value="BDS13921.1"/>
    <property type="molecule type" value="Genomic_DNA"/>
</dbReference>